<dbReference type="EMBL" id="RSCM01000009">
    <property type="protein sequence ID" value="RUS95820.1"/>
    <property type="molecule type" value="Genomic_DNA"/>
</dbReference>
<dbReference type="Proteomes" id="UP000276103">
    <property type="component" value="Unassembled WGS sequence"/>
</dbReference>
<name>A0A433UPQ1_ANAVA</name>
<organism evidence="2 3">
    <name type="scientific">Trichormus variabilis SAG 1403-4b</name>
    <dbReference type="NCBI Taxonomy" id="447716"/>
    <lineage>
        <taxon>Bacteria</taxon>
        <taxon>Bacillati</taxon>
        <taxon>Cyanobacteriota</taxon>
        <taxon>Cyanophyceae</taxon>
        <taxon>Nostocales</taxon>
        <taxon>Nostocaceae</taxon>
        <taxon>Trichormus</taxon>
    </lineage>
</organism>
<reference evidence="2 3" key="1">
    <citation type="journal article" date="2019" name="Genome Biol. Evol.">
        <title>Day and night: Metabolic profiles and evolutionary relationships of six axenic non-marine cyanobacteria.</title>
        <authorList>
            <person name="Will S.E."/>
            <person name="Henke P."/>
            <person name="Boedeker C."/>
            <person name="Huang S."/>
            <person name="Brinkmann H."/>
            <person name="Rohde M."/>
            <person name="Jarek M."/>
            <person name="Friedl T."/>
            <person name="Seufert S."/>
            <person name="Schumacher M."/>
            <person name="Overmann J."/>
            <person name="Neumann-Schaal M."/>
            <person name="Petersen J."/>
        </authorList>
    </citation>
    <scope>NUCLEOTIDE SEQUENCE [LARGE SCALE GENOMIC DNA]</scope>
    <source>
        <strain evidence="2 3">SAG 1403-4b</strain>
    </source>
</reference>
<evidence type="ECO:0000313" key="2">
    <source>
        <dbReference type="EMBL" id="RUS95820.1"/>
    </source>
</evidence>
<feature type="transmembrane region" description="Helical" evidence="1">
    <location>
        <begin position="6"/>
        <end position="29"/>
    </location>
</feature>
<evidence type="ECO:0000256" key="1">
    <source>
        <dbReference type="SAM" id="Phobius"/>
    </source>
</evidence>
<keyword evidence="3" id="KW-1185">Reference proteome</keyword>
<dbReference type="RefSeq" id="WP_127054888.1">
    <property type="nucleotide sequence ID" value="NZ_RSCM01000009.1"/>
</dbReference>
<dbReference type="OrthoDB" id="489795at2"/>
<accession>A0A433UPQ1</accession>
<keyword evidence="1" id="KW-0472">Membrane</keyword>
<keyword evidence="1" id="KW-0812">Transmembrane</keyword>
<sequence length="84" mass="9176">MGFIDALLITAINVAACLAFPKLLSMFLAPKNKLSEPSSMGSNLQATYIEIASFPYCTTYALTRRQFCKFSPHFCSQCSPNGGE</sequence>
<keyword evidence="1" id="KW-1133">Transmembrane helix</keyword>
<dbReference type="AlphaFoldDB" id="A0A433UPQ1"/>
<evidence type="ECO:0000313" key="3">
    <source>
        <dbReference type="Proteomes" id="UP000276103"/>
    </source>
</evidence>
<proteinExistence type="predicted"/>
<comment type="caution">
    <text evidence="2">The sequence shown here is derived from an EMBL/GenBank/DDBJ whole genome shotgun (WGS) entry which is preliminary data.</text>
</comment>
<gene>
    <name evidence="2" type="ORF">DSM107003_29960</name>
</gene>
<protein>
    <submittedName>
        <fullName evidence="2">Uncharacterized protein</fullName>
    </submittedName>
</protein>